<feature type="region of interest" description="Disordered" evidence="1">
    <location>
        <begin position="536"/>
        <end position="596"/>
    </location>
</feature>
<keyword evidence="3" id="KW-1185">Reference proteome</keyword>
<dbReference type="AlphaFoldDB" id="A0A835ZAJ5"/>
<gene>
    <name evidence="2" type="ORF">JKP88DRAFT_286327</name>
</gene>
<protein>
    <submittedName>
        <fullName evidence="2">Uncharacterized protein</fullName>
    </submittedName>
</protein>
<reference evidence="2" key="1">
    <citation type="submission" date="2021-02" db="EMBL/GenBank/DDBJ databases">
        <title>First Annotated Genome of the Yellow-green Alga Tribonema minus.</title>
        <authorList>
            <person name="Mahan K.M."/>
        </authorList>
    </citation>
    <scope>NUCLEOTIDE SEQUENCE</scope>
    <source>
        <strain evidence="2">UTEX B ZZ1240</strain>
    </source>
</reference>
<comment type="caution">
    <text evidence="2">The sequence shown here is derived from an EMBL/GenBank/DDBJ whole genome shotgun (WGS) entry which is preliminary data.</text>
</comment>
<evidence type="ECO:0000313" key="2">
    <source>
        <dbReference type="EMBL" id="KAG5190065.1"/>
    </source>
</evidence>
<name>A0A835ZAJ5_9STRA</name>
<feature type="compositionally biased region" description="Low complexity" evidence="1">
    <location>
        <begin position="176"/>
        <end position="213"/>
    </location>
</feature>
<feature type="compositionally biased region" description="Acidic residues" evidence="1">
    <location>
        <begin position="130"/>
        <end position="152"/>
    </location>
</feature>
<feature type="region of interest" description="Disordered" evidence="1">
    <location>
        <begin position="1"/>
        <end position="21"/>
    </location>
</feature>
<dbReference type="Proteomes" id="UP000664859">
    <property type="component" value="Unassembled WGS sequence"/>
</dbReference>
<accession>A0A835ZAJ5</accession>
<proteinExistence type="predicted"/>
<evidence type="ECO:0000256" key="1">
    <source>
        <dbReference type="SAM" id="MobiDB-lite"/>
    </source>
</evidence>
<organism evidence="2 3">
    <name type="scientific">Tribonema minus</name>
    <dbReference type="NCBI Taxonomy" id="303371"/>
    <lineage>
        <taxon>Eukaryota</taxon>
        <taxon>Sar</taxon>
        <taxon>Stramenopiles</taxon>
        <taxon>Ochrophyta</taxon>
        <taxon>PX clade</taxon>
        <taxon>Xanthophyceae</taxon>
        <taxon>Tribonematales</taxon>
        <taxon>Tribonemataceae</taxon>
        <taxon>Tribonema</taxon>
    </lineage>
</organism>
<evidence type="ECO:0000313" key="3">
    <source>
        <dbReference type="Proteomes" id="UP000664859"/>
    </source>
</evidence>
<feature type="compositionally biased region" description="Low complexity" evidence="1">
    <location>
        <begin position="551"/>
        <end position="563"/>
    </location>
</feature>
<feature type="region of interest" description="Disordered" evidence="1">
    <location>
        <begin position="130"/>
        <end position="223"/>
    </location>
</feature>
<feature type="compositionally biased region" description="Basic and acidic residues" evidence="1">
    <location>
        <begin position="536"/>
        <end position="550"/>
    </location>
</feature>
<feature type="region of interest" description="Disordered" evidence="1">
    <location>
        <begin position="49"/>
        <end position="78"/>
    </location>
</feature>
<feature type="compositionally biased region" description="Low complexity" evidence="1">
    <location>
        <begin position="59"/>
        <end position="69"/>
    </location>
</feature>
<dbReference type="EMBL" id="JAFCMP010000040">
    <property type="protein sequence ID" value="KAG5190065.1"/>
    <property type="molecule type" value="Genomic_DNA"/>
</dbReference>
<sequence>MPRRRSPAPSRTRGVPISFGHAKGRVVRTHGTSEDALRVAASSGCCGMLAGDSDDDSAPDAAAAPAPRRGAGGGAGVPISYGHSKGTVVRVDGLGDRALEVAMAALDIRGGGRDGGGTDRLLLASAFDDASDGDLYDDGDGDDDDDAEEEAAAEARRRSRGRRAASPPAPRERRASSASDGGAPSGAAESAAPASWPALAEDPVEPAAEPAVPGGDGPGGAAVLVPAAAEPAVATSPLDDWRTVERYTDPLRVDLRTAVGEALSAAERGADDAVVRALLDGSSSADDAAVLLTRFGDALELLSKARGTAPSAPLARVRAAVADYAAALIDACGSRAAVRRQRDRSAELTAKWNRSVAAALPTQALLDGAGELRGDRERVEDAALSLVNRAGFARALRDHVPPPSLLFLDSAVADGVTRRDLDVSLEVARDADAFLTFQSDRATDAAAALAESVFRAELYEARSQDLMRARAELAGAAGAAAAAAAAGRLRIELDSFVAFTRDLGGSGVVAEDIAAATIAELREELLDAERRSAAAKRDADAEREAAEAEAARAAAEADADAAATPSPRDDDGDGDGGGGDGFATPPALDGAGAALQPFAPPALDPAVAAAEYPFLPPATVPDPDAVAQGYPAFADEAAARDEAAALLEKAEEMSAKWSEVVGHAAAEDTGIKTEVLGSIPECLLEIQVMRAQADALRARLPSVAQALGGRTLGAIDAAQEAVRLVEKYYMIWGNRDAAEIAIKDAEQHGDASALAAANAALAAHTVVAGDFVRALVVRGVVPEPEGTARETILRDEAAQLLAWMQTRSAPPRVASAPVPRRPPLSLADRVRLAAGFAQAQAAHRRARSEAGWRALEERAAMAREDRPRRQ</sequence>